<dbReference type="PANTHER" id="PTHR11669:SF8">
    <property type="entry name" value="DNA POLYMERASE III SUBUNIT DELTA"/>
    <property type="match status" value="1"/>
</dbReference>
<evidence type="ECO:0000259" key="1">
    <source>
        <dbReference type="SMART" id="SM00382"/>
    </source>
</evidence>
<dbReference type="Proteomes" id="UP000318590">
    <property type="component" value="Unassembled WGS sequence"/>
</dbReference>
<reference evidence="2 3" key="1">
    <citation type="submission" date="2019-06" db="EMBL/GenBank/DDBJ databases">
        <title>Paenimaribius caenipelagi gen. nov., sp. nov., isolated from a tidal flat.</title>
        <authorList>
            <person name="Yoon J.-H."/>
        </authorList>
    </citation>
    <scope>NUCLEOTIDE SEQUENCE [LARGE SCALE GENOMIC DNA]</scope>
    <source>
        <strain evidence="2 3">JBTF-M29</strain>
    </source>
</reference>
<dbReference type="SMART" id="SM00382">
    <property type="entry name" value="AAA"/>
    <property type="match status" value="1"/>
</dbReference>
<dbReference type="GO" id="GO:0003887">
    <property type="term" value="F:DNA-directed DNA polymerase activity"/>
    <property type="evidence" value="ECO:0007669"/>
    <property type="project" value="UniProtKB-EC"/>
</dbReference>
<dbReference type="Pfam" id="PF13177">
    <property type="entry name" value="DNA_pol3_delta2"/>
    <property type="match status" value="1"/>
</dbReference>
<dbReference type="EC" id="2.7.7.7" evidence="2"/>
<dbReference type="SUPFAM" id="SSF52540">
    <property type="entry name" value="P-loop containing nucleoside triphosphate hydrolases"/>
    <property type="match status" value="1"/>
</dbReference>
<dbReference type="NCBIfam" id="NF005677">
    <property type="entry name" value="PRK07471.1"/>
    <property type="match status" value="1"/>
</dbReference>
<sequence length="371" mass="39427">MSEDLEYEPDRIPGTPHPRHTLELFGQDAAEEAFLDVWRSGRLHHAWLLTGPMGVGKATLAWRIARFLLSDPDAGAITLDISRDEPVAHRIDALSEPALFLMRPTANPDTGTERRDITVDVSRRLKGFLQLSASGGGRRVVIVDAADQLNTQAANAILKLIEEPPPLTTFLLVSHMPARLLPTIRSRCRVLKLGPLTPDDLARALDGAGVTSDANPHAMAELAGGSAGEAARLVLEDGPSLYAALVQLASGIPQMDRPALTRLGDGLAGAGGRGRMETLVRLIGLLLGRLARTGAGHAPAAQAAPGEAEMLERLSPDSAAARIWAELAAELSQRLAHGRAVNLDPSGLILDTGLKLNDTGRAILRGETYGH</sequence>
<protein>
    <submittedName>
        <fullName evidence="2">DNA polymerase III subunit delta</fullName>
        <ecNumber evidence="2">2.7.7.7</ecNumber>
    </submittedName>
</protein>
<dbReference type="EMBL" id="VFSV01000004">
    <property type="protein sequence ID" value="TRD22832.1"/>
    <property type="molecule type" value="Genomic_DNA"/>
</dbReference>
<organism evidence="2 3">
    <name type="scientific">Palleronia caenipelagi</name>
    <dbReference type="NCBI Taxonomy" id="2489174"/>
    <lineage>
        <taxon>Bacteria</taxon>
        <taxon>Pseudomonadati</taxon>
        <taxon>Pseudomonadota</taxon>
        <taxon>Alphaproteobacteria</taxon>
        <taxon>Rhodobacterales</taxon>
        <taxon>Roseobacteraceae</taxon>
        <taxon>Palleronia</taxon>
    </lineage>
</organism>
<dbReference type="InterPro" id="IPR050238">
    <property type="entry name" value="DNA_Rep/Repair_Clamp_Loader"/>
</dbReference>
<evidence type="ECO:0000313" key="3">
    <source>
        <dbReference type="Proteomes" id="UP000318590"/>
    </source>
</evidence>
<gene>
    <name evidence="2" type="ORF">FEV53_03405</name>
</gene>
<accession>A0A547Q8Y1</accession>
<feature type="domain" description="AAA+ ATPase" evidence="1">
    <location>
        <begin position="43"/>
        <end position="196"/>
    </location>
</feature>
<keyword evidence="3" id="KW-1185">Reference proteome</keyword>
<dbReference type="InterPro" id="IPR003593">
    <property type="entry name" value="AAA+_ATPase"/>
</dbReference>
<proteinExistence type="predicted"/>
<dbReference type="AlphaFoldDB" id="A0A547Q8Y1"/>
<evidence type="ECO:0000313" key="2">
    <source>
        <dbReference type="EMBL" id="TRD22832.1"/>
    </source>
</evidence>
<comment type="caution">
    <text evidence="2">The sequence shown here is derived from an EMBL/GenBank/DDBJ whole genome shotgun (WGS) entry which is preliminary data.</text>
</comment>
<dbReference type="GO" id="GO:0006261">
    <property type="term" value="P:DNA-templated DNA replication"/>
    <property type="evidence" value="ECO:0007669"/>
    <property type="project" value="TreeGrafter"/>
</dbReference>
<name>A0A547Q8Y1_9RHOB</name>
<keyword evidence="2" id="KW-0548">Nucleotidyltransferase</keyword>
<dbReference type="InterPro" id="IPR027417">
    <property type="entry name" value="P-loop_NTPase"/>
</dbReference>
<dbReference type="Gene3D" id="3.40.50.300">
    <property type="entry name" value="P-loop containing nucleotide triphosphate hydrolases"/>
    <property type="match status" value="1"/>
</dbReference>
<dbReference type="GO" id="GO:0009360">
    <property type="term" value="C:DNA polymerase III complex"/>
    <property type="evidence" value="ECO:0007669"/>
    <property type="project" value="TreeGrafter"/>
</dbReference>
<dbReference type="RefSeq" id="WP_142833412.1">
    <property type="nucleotide sequence ID" value="NZ_VFSV01000004.1"/>
</dbReference>
<keyword evidence="2" id="KW-0808">Transferase</keyword>
<dbReference type="OrthoDB" id="9811073at2"/>
<dbReference type="PANTHER" id="PTHR11669">
    <property type="entry name" value="REPLICATION FACTOR C / DNA POLYMERASE III GAMMA-TAU SUBUNIT"/>
    <property type="match status" value="1"/>
</dbReference>